<protein>
    <submittedName>
        <fullName evidence="1">Uncharacterized protein</fullName>
    </submittedName>
</protein>
<evidence type="ECO:0000313" key="1">
    <source>
        <dbReference type="EMBL" id="ADZ90813.1"/>
    </source>
</evidence>
<dbReference type="Proteomes" id="UP000001062">
    <property type="component" value="Chromosome"/>
</dbReference>
<reference evidence="1 2" key="1">
    <citation type="journal article" date="2012" name="Stand. Genomic Sci.">
        <title>Complete genome sequence of the melanogenic marine bacterium Marinomonas mediterranea type strain (MMB-1(T)).</title>
        <authorList>
            <person name="Lucas-Elio P."/>
            <person name="Goodwin L."/>
            <person name="Woyke T."/>
            <person name="Pitluck S."/>
            <person name="Nolan M."/>
            <person name="Kyrpides N.C."/>
            <person name="Detter J.C."/>
            <person name="Copeland A."/>
            <person name="Teshima H."/>
            <person name="Bruce D."/>
            <person name="Detter C."/>
            <person name="Tapia R."/>
            <person name="Han S."/>
            <person name="Land M.L."/>
            <person name="Ivanova N."/>
            <person name="Mikhailova N."/>
            <person name="Johnston A.W."/>
            <person name="Sanchez-Amat A."/>
        </authorList>
    </citation>
    <scope>NUCLEOTIDE SEQUENCE [LARGE SCALE GENOMIC DNA]</scope>
    <source>
        <strain evidence="2">ATCC 700492 / JCM 21426 / NBRC 103028 / MMB-1</strain>
    </source>
</reference>
<proteinExistence type="predicted"/>
<evidence type="ECO:0000313" key="2">
    <source>
        <dbReference type="Proteomes" id="UP000001062"/>
    </source>
</evidence>
<dbReference type="HOGENOM" id="CLU_3312463_0_0_6"/>
<name>F2JY77_MARM1</name>
<dbReference type="STRING" id="717774.Marme_1548"/>
<accession>F2JY77</accession>
<keyword evidence="2" id="KW-1185">Reference proteome</keyword>
<sequence>MIRLFLVFYQGFAGYNEYLFEFKILVKEILQLKTYFRGA</sequence>
<organism evidence="1 2">
    <name type="scientific">Marinomonas mediterranea (strain ATCC 700492 / JCM 21426 / NBRC 103028 / MMB-1)</name>
    <dbReference type="NCBI Taxonomy" id="717774"/>
    <lineage>
        <taxon>Bacteria</taxon>
        <taxon>Pseudomonadati</taxon>
        <taxon>Pseudomonadota</taxon>
        <taxon>Gammaproteobacteria</taxon>
        <taxon>Oceanospirillales</taxon>
        <taxon>Oceanospirillaceae</taxon>
        <taxon>Marinomonas</taxon>
    </lineage>
</organism>
<dbReference type="EMBL" id="CP002583">
    <property type="protein sequence ID" value="ADZ90813.1"/>
    <property type="molecule type" value="Genomic_DNA"/>
</dbReference>
<dbReference type="KEGG" id="mme:Marme_1548"/>
<dbReference type="AlphaFoldDB" id="F2JY77"/>
<gene>
    <name evidence="1" type="ordered locus">Marme_1548</name>
</gene>